<feature type="transmembrane region" description="Helical" evidence="1">
    <location>
        <begin position="149"/>
        <end position="166"/>
    </location>
</feature>
<feature type="transmembrane region" description="Helical" evidence="1">
    <location>
        <begin position="75"/>
        <end position="92"/>
    </location>
</feature>
<feature type="transmembrane region" description="Helical" evidence="1">
    <location>
        <begin position="297"/>
        <end position="315"/>
    </location>
</feature>
<evidence type="ECO:0000256" key="1">
    <source>
        <dbReference type="SAM" id="Phobius"/>
    </source>
</evidence>
<dbReference type="Proteomes" id="UP000198607">
    <property type="component" value="Unassembled WGS sequence"/>
</dbReference>
<dbReference type="RefSeq" id="WP_091935275.1">
    <property type="nucleotide sequence ID" value="NZ_FNCY01000003.1"/>
</dbReference>
<feature type="transmembrane region" description="Helical" evidence="1">
    <location>
        <begin position="350"/>
        <end position="372"/>
    </location>
</feature>
<dbReference type="AlphaFoldDB" id="A0A1G7ZKT7"/>
<feature type="transmembrane region" description="Helical" evidence="1">
    <location>
        <begin position="425"/>
        <end position="444"/>
    </location>
</feature>
<dbReference type="EMBL" id="FNCY01000003">
    <property type="protein sequence ID" value="SDH09197.1"/>
    <property type="molecule type" value="Genomic_DNA"/>
</dbReference>
<feature type="transmembrane region" description="Helical" evidence="1">
    <location>
        <begin position="266"/>
        <end position="285"/>
    </location>
</feature>
<gene>
    <name evidence="2" type="ORF">SAMN05660652_01202</name>
</gene>
<dbReference type="GO" id="GO:0016740">
    <property type="term" value="F:transferase activity"/>
    <property type="evidence" value="ECO:0007669"/>
    <property type="project" value="UniProtKB-KW"/>
</dbReference>
<feature type="transmembrane region" description="Helical" evidence="1">
    <location>
        <begin position="178"/>
        <end position="204"/>
    </location>
</feature>
<feature type="transmembrane region" description="Helical" evidence="1">
    <location>
        <begin position="392"/>
        <end position="413"/>
    </location>
</feature>
<accession>A0A1G7ZKT7</accession>
<keyword evidence="2" id="KW-0808">Transferase</keyword>
<feature type="transmembrane region" description="Helical" evidence="1">
    <location>
        <begin position="123"/>
        <end position="142"/>
    </location>
</feature>
<feature type="transmembrane region" description="Helical" evidence="1">
    <location>
        <begin position="321"/>
        <end position="338"/>
    </location>
</feature>
<feature type="transmembrane region" description="Helical" evidence="1">
    <location>
        <begin position="12"/>
        <end position="31"/>
    </location>
</feature>
<keyword evidence="1" id="KW-1133">Transmembrane helix</keyword>
<feature type="transmembrane region" description="Helical" evidence="1">
    <location>
        <begin position="99"/>
        <end position="117"/>
    </location>
</feature>
<dbReference type="STRING" id="83767.SAMN05660652_01202"/>
<evidence type="ECO:0000313" key="2">
    <source>
        <dbReference type="EMBL" id="SDH09197.1"/>
    </source>
</evidence>
<protein>
    <submittedName>
        <fullName evidence="2">4-amino-4-deoxy-L-arabinose transferase</fullName>
    </submittedName>
</protein>
<name>A0A1G7ZKT7_9RHOO</name>
<feature type="transmembrane region" description="Helical" evidence="1">
    <location>
        <begin position="216"/>
        <end position="238"/>
    </location>
</feature>
<keyword evidence="3" id="KW-1185">Reference proteome</keyword>
<keyword evidence="1" id="KW-0472">Membrane</keyword>
<evidence type="ECO:0000313" key="3">
    <source>
        <dbReference type="Proteomes" id="UP000198607"/>
    </source>
</evidence>
<proteinExistence type="predicted"/>
<reference evidence="2 3" key="1">
    <citation type="submission" date="2016-10" db="EMBL/GenBank/DDBJ databases">
        <authorList>
            <person name="de Groot N.N."/>
        </authorList>
    </citation>
    <scope>NUCLEOTIDE SEQUENCE [LARGE SCALE GENOMIC DNA]</scope>
    <source>
        <strain evidence="2 3">DSM 5885</strain>
    </source>
</reference>
<sequence>MPFLQNNPRFKGISLPPSGWALAILLSLYIFTGLIGHDPWKHDDAITIGVAFDMASQGHWLLPQLAGQPYPDAPFYYWIAAGFAKLFSWLLPAHDAIRLASGLFTLLALEFILLAARELHGKEFAATGPLVLAGSLGFLFHAHEAQPMLAALTAHTAAYWALILLPRQPRLATPVLGAALGIAFLANGLLPVLALIPAILLTLLLSEQRLTDALRLASSLALALALCALWLLPAHLAAPDYLADFWLNELSGLAKPLAALHNLARYLNLLLWYAWPAMPLAAWALWARRRQLGQRPIALPALAFIATLGLLAAFVETSSAPALLLLPPLVLLAVPGVGTLRRGAANAFDWFGMVTFTFFAAVVWVAWCAMVFGWPERLARQVVRIEPGFVGHFGLVAAAFAALITLAWLWLIVTTPRSPMRGTMHWMCGVSLFWMLLAALWMPWIDYGKTYRPVSASLAKALPKNVDCIANVNLPNATLAILNYFDGITTVPQDSDASRHCHLLLMQGDPKDARALQTAGWHPIWLGHRPSDRHASDKLHLYRRQSRATSADALGDIAISDSQDNAARR</sequence>
<dbReference type="OrthoDB" id="8556356at2"/>
<keyword evidence="1" id="KW-0812">Transmembrane</keyword>
<organism evidence="2 3">
    <name type="scientific">Propionivibrio dicarboxylicus</name>
    <dbReference type="NCBI Taxonomy" id="83767"/>
    <lineage>
        <taxon>Bacteria</taxon>
        <taxon>Pseudomonadati</taxon>
        <taxon>Pseudomonadota</taxon>
        <taxon>Betaproteobacteria</taxon>
        <taxon>Rhodocyclales</taxon>
        <taxon>Rhodocyclaceae</taxon>
        <taxon>Propionivibrio</taxon>
    </lineage>
</organism>